<reference evidence="2 3" key="1">
    <citation type="journal article" date="2024" name="J. Plant Pathol.">
        <title>Sequence and assembly of the genome of Seiridium unicorne, isolate CBS 538.82, causal agent of cypress canker disease.</title>
        <authorList>
            <person name="Scali E."/>
            <person name="Rocca G.D."/>
            <person name="Danti R."/>
            <person name="Garbelotto M."/>
            <person name="Barberini S."/>
            <person name="Baroncelli R."/>
            <person name="Emiliani G."/>
        </authorList>
    </citation>
    <scope>NUCLEOTIDE SEQUENCE [LARGE SCALE GENOMIC DNA]</scope>
    <source>
        <strain evidence="2 3">BM-138-508</strain>
    </source>
</reference>
<organism evidence="2 3">
    <name type="scientific">Seiridium unicorne</name>
    <dbReference type="NCBI Taxonomy" id="138068"/>
    <lineage>
        <taxon>Eukaryota</taxon>
        <taxon>Fungi</taxon>
        <taxon>Dikarya</taxon>
        <taxon>Ascomycota</taxon>
        <taxon>Pezizomycotina</taxon>
        <taxon>Sordariomycetes</taxon>
        <taxon>Xylariomycetidae</taxon>
        <taxon>Amphisphaeriales</taxon>
        <taxon>Sporocadaceae</taxon>
        <taxon>Seiridium</taxon>
    </lineage>
</organism>
<sequence length="873" mass="96554">MPQKLHYNPLINRQDIRLIRLATQTDDPVHATGPVHCSLLHASLEDSHLVGTSSSATKGSNGTWPVNVVDPADKASQFDTLFERSLLERVFPWLRIPEVPSLRTPNCLRTNRPKVRIQNPTTAWHPNQDAEADLPWRYTWGDFVALSYVWGDASITREIYVNGMPVQVTANLEAALRELRNHSRIQQGFLVWVDALCINQADLDERAAQVARMKDIYQSAWHVVIWLGPEENRSDLAMLALQYMSLHSQQEDVLSSLYRRIEFYVVRLPFFQWMHSHTMLEIRKAVLYALYRLLSRPYWRRLWIIQEVALGAKNSPMLCGGSSILLGDILKALDLMKADGSALGRYIIFSARGTGKIKQRWNREVKDTYGISEKLWERPGGIIALQSVETLPSAMSNDIYDALLISSEASAADDRDRVYGILGLPQISSNVRIVPDYTRGAPETFILFSARLLVSGNLNGLRLVNSPVPSIGTRYLKSTHISRPRVPRLIHRHRTIYRGCEHGLPSWVICWSCPRNPALPFANRVQFSSGLPLAAVQITSDNLLTIKGIIFDTVTTLSAFHATESDRSYPQNTLHPPKSPYGDRDATREALARTLTGDSSKSDHTGSTQSSAVLHPLIWELGLRGIDSNIFGLKDFYRRNRTLQLFDSWSLESLVFEPKKGLGEKILEVARTAPRPLRTTDLHREALMSAMMRLGWRRLITTRKGYFGIVPAAARAGDVLTVIGGANNNASAASGSAQVLKEVGGVPGNECLTFRNNGEIVDAACVNTAADRQITPTTLSSGSSPLKVQRTFTAGFRADLVGVDACVGFNGTHFRAEDCTASGIELVTFANGELVASGGACASGHDDLAQMTVDIQGQSCATYTSTDVTPATA</sequence>
<evidence type="ECO:0000313" key="3">
    <source>
        <dbReference type="Proteomes" id="UP001408356"/>
    </source>
</evidence>
<dbReference type="Proteomes" id="UP001408356">
    <property type="component" value="Unassembled WGS sequence"/>
</dbReference>
<dbReference type="InterPro" id="IPR010730">
    <property type="entry name" value="HET"/>
</dbReference>
<evidence type="ECO:0000259" key="1">
    <source>
        <dbReference type="Pfam" id="PF06985"/>
    </source>
</evidence>
<protein>
    <submittedName>
        <fullName evidence="2">Heterokaryon incompatibility domain-containing protein</fullName>
    </submittedName>
</protein>
<dbReference type="PANTHER" id="PTHR24148:SF77">
    <property type="entry name" value="HETEROKARYON INCOMPATIBILITY DOMAIN-CONTAINING PROTEIN"/>
    <property type="match status" value="1"/>
</dbReference>
<dbReference type="Pfam" id="PF06985">
    <property type="entry name" value="HET"/>
    <property type="match status" value="1"/>
</dbReference>
<dbReference type="PANTHER" id="PTHR24148">
    <property type="entry name" value="ANKYRIN REPEAT DOMAIN-CONTAINING PROTEIN 39 HOMOLOG-RELATED"/>
    <property type="match status" value="1"/>
</dbReference>
<name>A0ABR2UR58_9PEZI</name>
<feature type="domain" description="Heterokaryon incompatibility" evidence="1">
    <location>
        <begin position="143"/>
        <end position="307"/>
    </location>
</feature>
<comment type="caution">
    <text evidence="2">The sequence shown here is derived from an EMBL/GenBank/DDBJ whole genome shotgun (WGS) entry which is preliminary data.</text>
</comment>
<gene>
    <name evidence="2" type="ORF">SUNI508_09285</name>
</gene>
<proteinExistence type="predicted"/>
<evidence type="ECO:0000313" key="2">
    <source>
        <dbReference type="EMBL" id="KAK9417046.1"/>
    </source>
</evidence>
<accession>A0ABR2UR58</accession>
<dbReference type="InterPro" id="IPR052895">
    <property type="entry name" value="HetReg/Transcr_Mod"/>
</dbReference>
<keyword evidence="3" id="KW-1185">Reference proteome</keyword>
<dbReference type="EMBL" id="JARVKF010000402">
    <property type="protein sequence ID" value="KAK9417046.1"/>
    <property type="molecule type" value="Genomic_DNA"/>
</dbReference>